<dbReference type="PANTHER" id="PTHR43823">
    <property type="entry name" value="SPORULATION PROTEIN YKVU"/>
    <property type="match status" value="1"/>
</dbReference>
<feature type="transmembrane region" description="Helical" evidence="10">
    <location>
        <begin position="414"/>
        <end position="435"/>
    </location>
</feature>
<dbReference type="Pfam" id="PF01554">
    <property type="entry name" value="MatE"/>
    <property type="match status" value="2"/>
</dbReference>
<dbReference type="CDD" id="cd13143">
    <property type="entry name" value="MATE_MepA_like"/>
    <property type="match status" value="1"/>
</dbReference>
<dbReference type="HOGENOM" id="CLU_012893_0_2_9"/>
<name>E3PUU3_ACESD</name>
<keyword evidence="5" id="KW-1003">Cell membrane</keyword>
<keyword evidence="4" id="KW-0813">Transport</keyword>
<evidence type="ECO:0000256" key="8">
    <source>
        <dbReference type="ARBA" id="ARBA00023136"/>
    </source>
</evidence>
<evidence type="ECO:0000256" key="7">
    <source>
        <dbReference type="ARBA" id="ARBA00022989"/>
    </source>
</evidence>
<evidence type="ECO:0000256" key="4">
    <source>
        <dbReference type="ARBA" id="ARBA00022448"/>
    </source>
</evidence>
<feature type="transmembrane region" description="Helical" evidence="10">
    <location>
        <begin position="192"/>
        <end position="215"/>
    </location>
</feature>
<dbReference type="eggNOG" id="COG0534">
    <property type="taxonomic scope" value="Bacteria"/>
</dbReference>
<keyword evidence="8 10" id="KW-0472">Membrane</keyword>
<evidence type="ECO:0000256" key="10">
    <source>
        <dbReference type="SAM" id="Phobius"/>
    </source>
</evidence>
<dbReference type="InterPro" id="IPR002528">
    <property type="entry name" value="MATE_fam"/>
</dbReference>
<keyword evidence="6 10" id="KW-0812">Transmembrane</keyword>
<evidence type="ECO:0000256" key="3">
    <source>
        <dbReference type="ARBA" id="ARBA00022106"/>
    </source>
</evidence>
<feature type="transmembrane region" description="Helical" evidence="10">
    <location>
        <begin position="236"/>
        <end position="264"/>
    </location>
</feature>
<reference evidence="12" key="1">
    <citation type="journal article" date="2010" name="BMC Genomics">
        <title>Clostridium sticklandii, a specialist in amino acid degradation:revisiting its metabolism through its genome sequence.</title>
        <authorList>
            <person name="Fonknechten N."/>
            <person name="Chaussonnerie S."/>
            <person name="Tricot S."/>
            <person name="Lajus A."/>
            <person name="Andreesen J.R."/>
            <person name="Perchat N."/>
            <person name="Pelletier E."/>
            <person name="Gouyvenoux M."/>
            <person name="Barbe V."/>
            <person name="Salanoubat M."/>
            <person name="Le Paslier D."/>
            <person name="Weissenbach J."/>
            <person name="Cohen G.N."/>
            <person name="Kreimeyer A."/>
        </authorList>
    </citation>
    <scope>NUCLEOTIDE SEQUENCE [LARGE SCALE GENOMIC DNA]</scope>
    <source>
        <strain evidence="12">ATCC 12662 / DSM 519 / JCM 1433 / CCUG 9281 / NCIMB 10654 / HF</strain>
    </source>
</reference>
<keyword evidence="12" id="KW-1185">Reference proteome</keyword>
<comment type="subcellular location">
    <subcellularLocation>
        <location evidence="1">Cell membrane</location>
        <topology evidence="1">Multi-pass membrane protein</topology>
    </subcellularLocation>
</comment>
<dbReference type="GO" id="GO:0042910">
    <property type="term" value="F:xenobiotic transmembrane transporter activity"/>
    <property type="evidence" value="ECO:0007669"/>
    <property type="project" value="InterPro"/>
</dbReference>
<dbReference type="InterPro" id="IPR048279">
    <property type="entry name" value="MdtK-like"/>
</dbReference>
<gene>
    <name evidence="11" type="ordered locus">CLOST_0293</name>
</gene>
<dbReference type="GO" id="GO:0046677">
    <property type="term" value="P:response to antibiotic"/>
    <property type="evidence" value="ECO:0007669"/>
    <property type="project" value="UniProtKB-KW"/>
</dbReference>
<feature type="transmembrane region" description="Helical" evidence="10">
    <location>
        <begin position="169"/>
        <end position="186"/>
    </location>
</feature>
<feature type="transmembrane region" description="Helical" evidence="10">
    <location>
        <begin position="316"/>
        <end position="339"/>
    </location>
</feature>
<organism evidence="11 12">
    <name type="scientific">Acetoanaerobium sticklandii (strain ATCC 12662 / DSM 519 / JCM 1433 / CCUG 9281 / NCIMB 10654 / HF)</name>
    <name type="common">Clostridium sticklandii</name>
    <dbReference type="NCBI Taxonomy" id="499177"/>
    <lineage>
        <taxon>Bacteria</taxon>
        <taxon>Bacillati</taxon>
        <taxon>Bacillota</taxon>
        <taxon>Clostridia</taxon>
        <taxon>Peptostreptococcales</taxon>
        <taxon>Filifactoraceae</taxon>
        <taxon>Acetoanaerobium</taxon>
    </lineage>
</organism>
<comment type="similarity">
    <text evidence="2">Belongs to the multi antimicrobial extrusion (MATE) (TC 2.A.66.1) family. MepA subfamily.</text>
</comment>
<keyword evidence="9" id="KW-0046">Antibiotic resistance</keyword>
<dbReference type="GO" id="GO:0005886">
    <property type="term" value="C:plasma membrane"/>
    <property type="evidence" value="ECO:0007669"/>
    <property type="project" value="UniProtKB-SubCell"/>
</dbReference>
<evidence type="ECO:0000256" key="2">
    <source>
        <dbReference type="ARBA" id="ARBA00008417"/>
    </source>
</evidence>
<evidence type="ECO:0000313" key="11">
    <source>
        <dbReference type="EMBL" id="CBH20423.1"/>
    </source>
</evidence>
<protein>
    <recommendedName>
        <fullName evidence="3">Multidrug export protein MepA</fullName>
    </recommendedName>
</protein>
<dbReference type="GO" id="GO:0015297">
    <property type="term" value="F:antiporter activity"/>
    <property type="evidence" value="ECO:0007669"/>
    <property type="project" value="InterPro"/>
</dbReference>
<evidence type="ECO:0000256" key="6">
    <source>
        <dbReference type="ARBA" id="ARBA00022692"/>
    </source>
</evidence>
<feature type="transmembrane region" description="Helical" evidence="10">
    <location>
        <begin position="359"/>
        <end position="378"/>
    </location>
</feature>
<evidence type="ECO:0000256" key="5">
    <source>
        <dbReference type="ARBA" id="ARBA00022475"/>
    </source>
</evidence>
<evidence type="ECO:0000256" key="9">
    <source>
        <dbReference type="ARBA" id="ARBA00023251"/>
    </source>
</evidence>
<dbReference type="EMBL" id="FP565809">
    <property type="protein sequence ID" value="CBH20423.1"/>
    <property type="molecule type" value="Genomic_DNA"/>
</dbReference>
<dbReference type="InterPro" id="IPR045070">
    <property type="entry name" value="MATE_MepA-like"/>
</dbReference>
<dbReference type="PIRSF" id="PIRSF006603">
    <property type="entry name" value="DinF"/>
    <property type="match status" value="1"/>
</dbReference>
<feature type="transmembrane region" description="Helical" evidence="10">
    <location>
        <begin position="62"/>
        <end position="81"/>
    </location>
</feature>
<feature type="transmembrane region" description="Helical" evidence="10">
    <location>
        <begin position="270"/>
        <end position="295"/>
    </location>
</feature>
<dbReference type="STRING" id="1511.CLOST_0293"/>
<dbReference type="PROSITE" id="PS51257">
    <property type="entry name" value="PROKAR_LIPOPROTEIN"/>
    <property type="match status" value="1"/>
</dbReference>
<accession>E3PUU3</accession>
<dbReference type="BioCyc" id="CSTI499177:GJE9-301-MONOMER"/>
<dbReference type="InterPro" id="IPR051327">
    <property type="entry name" value="MATE_MepA_subfamily"/>
</dbReference>
<dbReference type="PANTHER" id="PTHR43823:SF3">
    <property type="entry name" value="MULTIDRUG EXPORT PROTEIN MEPA"/>
    <property type="match status" value="1"/>
</dbReference>
<dbReference type="AlphaFoldDB" id="E3PUU3"/>
<evidence type="ECO:0000313" key="12">
    <source>
        <dbReference type="Proteomes" id="UP000007041"/>
    </source>
</evidence>
<feature type="transmembrane region" description="Helical" evidence="10">
    <location>
        <begin position="21"/>
        <end position="42"/>
    </location>
</feature>
<evidence type="ECO:0000256" key="1">
    <source>
        <dbReference type="ARBA" id="ARBA00004651"/>
    </source>
</evidence>
<dbReference type="KEGG" id="cst:CLOST_0293"/>
<sequence>MKTDIALKDKSILKNFTKYSLSNVLGMVGLSCYILADTFFIANGVGADGLAALNLAIPIYSFIHGCGLMLGIGGVTKYSIYKSQKSEHKANSIFTNTIYLALLISLIFMLLGYFYSEGLAHILGADSKIFAMTNTYLKVMLLFTPLFIVNEILICFVRNDSKPRLSMTAMLVGSLSNIILDYIFIFEFKMGMLGAVLATGVSPIISMIVISVHFIKKNNSFYLVKIKLKLSKIKTIFSLGLPSLITELSAGVVMIVFNLIILRLEGNTGVAAYGVIANIALVVNAMFVGIAQGIQPLITKAYGKSEKEVINKTLKYALITMLGLAIVIYITTATFADSITLLFNSDGNPKLQEIAITGLRLYFTSGIFAGFNIIISMYFTSTDNPAPAQLISLIRGFFLIIPLAFILSRAFGIIGVWITFPLTEAMVAITVALFLTKNCKRLIQNAKKN</sequence>
<feature type="transmembrane region" description="Helical" evidence="10">
    <location>
        <begin position="93"/>
        <end position="115"/>
    </location>
</feature>
<dbReference type="Proteomes" id="UP000007041">
    <property type="component" value="Chromosome"/>
</dbReference>
<keyword evidence="7 10" id="KW-1133">Transmembrane helix</keyword>
<dbReference type="NCBIfam" id="TIGR00797">
    <property type="entry name" value="matE"/>
    <property type="match status" value="1"/>
</dbReference>
<proteinExistence type="inferred from homology"/>
<feature type="transmembrane region" description="Helical" evidence="10">
    <location>
        <begin position="135"/>
        <end position="157"/>
    </location>
</feature>
<feature type="transmembrane region" description="Helical" evidence="10">
    <location>
        <begin position="390"/>
        <end position="408"/>
    </location>
</feature>